<comment type="similarity">
    <text evidence="2 4">Belongs to the terpene synthase family.</text>
</comment>
<protein>
    <recommendedName>
        <fullName evidence="4">Terpene synthase</fullName>
        <ecNumber evidence="4">4.2.3.-</ecNumber>
    </recommendedName>
</protein>
<comment type="cofactor">
    <cofactor evidence="1 4">
        <name>Mg(2+)</name>
        <dbReference type="ChEBI" id="CHEBI:18420"/>
    </cofactor>
</comment>
<proteinExistence type="inferred from homology"/>
<dbReference type="GO" id="GO:0046872">
    <property type="term" value="F:metal ion binding"/>
    <property type="evidence" value="ECO:0007669"/>
    <property type="project" value="UniProtKB-KW"/>
</dbReference>
<dbReference type="InterPro" id="IPR034686">
    <property type="entry name" value="Terpene_cyclase-like_2"/>
</dbReference>
<name>A0AAU7YPN6_9PEZI</name>
<dbReference type="EMBL" id="PP848807">
    <property type="protein sequence ID" value="XCA46567.1"/>
    <property type="molecule type" value="Genomic_DNA"/>
</dbReference>
<keyword evidence="3 4" id="KW-0460">Magnesium</keyword>
<dbReference type="GO" id="GO:0010333">
    <property type="term" value="F:terpene synthase activity"/>
    <property type="evidence" value="ECO:0007669"/>
    <property type="project" value="InterPro"/>
</dbReference>
<dbReference type="AlphaFoldDB" id="A0AAU7YPN6"/>
<dbReference type="GO" id="GO:0008299">
    <property type="term" value="P:isoprenoid biosynthetic process"/>
    <property type="evidence" value="ECO:0007669"/>
    <property type="project" value="UniProtKB-ARBA"/>
</dbReference>
<dbReference type="EC" id="4.2.3.-" evidence="4"/>
<dbReference type="InterPro" id="IPR008949">
    <property type="entry name" value="Isoprenoid_synthase_dom_sf"/>
</dbReference>
<evidence type="ECO:0000256" key="4">
    <source>
        <dbReference type="RuleBase" id="RU366034"/>
    </source>
</evidence>
<evidence type="ECO:0000256" key="1">
    <source>
        <dbReference type="ARBA" id="ARBA00001946"/>
    </source>
</evidence>
<dbReference type="SFLD" id="SFLDS00005">
    <property type="entry name" value="Isoprenoid_Synthase_Type_I"/>
    <property type="match status" value="1"/>
</dbReference>
<keyword evidence="4" id="KW-0479">Metal-binding</keyword>
<evidence type="ECO:0000256" key="3">
    <source>
        <dbReference type="ARBA" id="ARBA00022842"/>
    </source>
</evidence>
<accession>A0AAU7YPN6</accession>
<keyword evidence="4" id="KW-0456">Lyase</keyword>
<dbReference type="Gene3D" id="1.10.600.10">
    <property type="entry name" value="Farnesyl Diphosphate Synthase"/>
    <property type="match status" value="1"/>
</dbReference>
<evidence type="ECO:0000256" key="2">
    <source>
        <dbReference type="ARBA" id="ARBA00006333"/>
    </source>
</evidence>
<organism evidence="5">
    <name type="scientific">Cladorrhinum flexuosum</name>
    <dbReference type="NCBI Taxonomy" id="711349"/>
    <lineage>
        <taxon>Eukaryota</taxon>
        <taxon>Fungi</taxon>
        <taxon>Dikarya</taxon>
        <taxon>Ascomycota</taxon>
        <taxon>Pezizomycotina</taxon>
        <taxon>Sordariomycetes</taxon>
        <taxon>Sordariomycetidae</taxon>
        <taxon>Sordariales</taxon>
        <taxon>Podosporaceae</taxon>
        <taxon>Cladorrhinum</taxon>
    </lineage>
</organism>
<dbReference type="SFLD" id="SFLDG01020">
    <property type="entry name" value="Terpene_Cyclase_Like_2"/>
    <property type="match status" value="1"/>
</dbReference>
<dbReference type="SUPFAM" id="SSF48576">
    <property type="entry name" value="Terpenoid synthases"/>
    <property type="match status" value="1"/>
</dbReference>
<reference evidence="5" key="1">
    <citation type="submission" date="2024-05" db="EMBL/GenBank/DDBJ databases">
        <title>Machine learning-based genome mining and functional investigation of fungal sesquiterpene synthases.</title>
        <authorList>
            <person name="Cong Z."/>
        </authorList>
    </citation>
    <scope>NUCLEOTIDE SEQUENCE</scope>
</reference>
<dbReference type="Pfam" id="PF19086">
    <property type="entry name" value="Terpene_syn_C_2"/>
    <property type="match status" value="1"/>
</dbReference>
<dbReference type="PANTHER" id="PTHR35201">
    <property type="entry name" value="TERPENE SYNTHASE"/>
    <property type="match status" value="1"/>
</dbReference>
<sequence length="384" mass="43157">METDMNPTDAKTSLLTRLKGQTLQIPDLLPLFSSWPTLNAINPLHDQLEPFIASKISTLIDDQRVLQGILKGDAGLWVAGLFPLASYETLTLFTTYTIFLFLWDDSIDGSSSPSALSSSSSACTRAFSDAETYCCQSLDFIKYHLLHAVPDRNTSAEQEPLAPTKVCETFKQVAERLKAECNPSSTELEALSESLKEYVEACLAEYRWRTERQGEMPTLREFWDWRLGTSSVGVMCWFERVLNGVELPRKMKEWEEVKGMEVEVNRGLVIINELFSLKKELKDGALGNLIPVTMHEFGLNLDEATKRVVQELGESVKGFDKDAAALLKRAQSETEHGDVMMDVVGKLTEAYRAIVTGTLHFSMRSSRYGLLKDRKEDGSFEVEL</sequence>
<evidence type="ECO:0000313" key="5">
    <source>
        <dbReference type="EMBL" id="XCA46567.1"/>
    </source>
</evidence>
<dbReference type="PANTHER" id="PTHR35201:SF4">
    <property type="entry name" value="BETA-PINACENE SYNTHASE-RELATED"/>
    <property type="match status" value="1"/>
</dbReference>